<dbReference type="PANTHER" id="PTHR12730:SF0">
    <property type="entry name" value="PROTEIN SDA1 HOMOLOG"/>
    <property type="match status" value="1"/>
</dbReference>
<keyword evidence="5 6" id="KW-0539">Nucleus</keyword>
<dbReference type="OrthoDB" id="2196187at2759"/>
<evidence type="ECO:0000313" key="12">
    <source>
        <dbReference type="Proteomes" id="UP000298061"/>
    </source>
</evidence>
<evidence type="ECO:0000256" key="2">
    <source>
        <dbReference type="ARBA" id="ARBA00022448"/>
    </source>
</evidence>
<dbReference type="GO" id="GO:0042273">
    <property type="term" value="P:ribosomal large subunit biogenesis"/>
    <property type="evidence" value="ECO:0007669"/>
    <property type="project" value="UniProtKB-UniRule"/>
</dbReference>
<dbReference type="AlphaFoldDB" id="A0A4Y9ZR32"/>
<keyword evidence="3 6" id="KW-0690">Ribosome biogenesis</keyword>
<dbReference type="InterPro" id="IPR027312">
    <property type="entry name" value="Sda1"/>
</dbReference>
<comment type="function">
    <text evidence="6">Required for 60S pre-ribosomal subunits export to the cytoplasm.</text>
</comment>
<name>A0A4Y9ZR32_9AGAM</name>
<dbReference type="PANTHER" id="PTHR12730">
    <property type="entry name" value="HSDA/SDA1-RELATED"/>
    <property type="match status" value="1"/>
</dbReference>
<dbReference type="InterPro" id="IPR012977">
    <property type="entry name" value="SDA1_N"/>
</dbReference>
<comment type="subcellular location">
    <subcellularLocation>
        <location evidence="6">Nucleus</location>
        <location evidence="6">Nucleolus</location>
    </subcellularLocation>
</comment>
<reference evidence="11 12" key="1">
    <citation type="submission" date="2019-02" db="EMBL/GenBank/DDBJ databases">
        <title>Genome sequencing of the rare red list fungi Hericium alpestre (H. flagellum).</title>
        <authorList>
            <person name="Buettner E."/>
            <person name="Kellner H."/>
        </authorList>
    </citation>
    <scope>NUCLEOTIDE SEQUENCE [LARGE SCALE GENOMIC DNA]</scope>
    <source>
        <strain evidence="11 12">DSM 108284</strain>
    </source>
</reference>
<gene>
    <name evidence="11" type="ORF">EWM64_g6967</name>
</gene>
<feature type="region of interest" description="Disordered" evidence="7">
    <location>
        <begin position="321"/>
        <end position="389"/>
    </location>
</feature>
<feature type="compositionally biased region" description="Basic and acidic residues" evidence="7">
    <location>
        <begin position="79"/>
        <end position="91"/>
    </location>
</feature>
<dbReference type="GO" id="GO:0005730">
    <property type="term" value="C:nucleolus"/>
    <property type="evidence" value="ECO:0007669"/>
    <property type="project" value="UniProtKB-SubCell"/>
</dbReference>
<feature type="domain" description="SDA1 N-terminal" evidence="9">
    <location>
        <begin position="52"/>
        <end position="249"/>
    </location>
</feature>
<feature type="compositionally biased region" description="Basic and acidic residues" evidence="7">
    <location>
        <begin position="539"/>
        <end position="549"/>
    </location>
</feature>
<evidence type="ECO:0000259" key="8">
    <source>
        <dbReference type="Pfam" id="PF05285"/>
    </source>
</evidence>
<feature type="compositionally biased region" description="Low complexity" evidence="7">
    <location>
        <begin position="339"/>
        <end position="355"/>
    </location>
</feature>
<evidence type="ECO:0000256" key="6">
    <source>
        <dbReference type="RuleBase" id="RU365057"/>
    </source>
</evidence>
<comment type="similarity">
    <text evidence="1 6">Belongs to the SDA1 family.</text>
</comment>
<evidence type="ECO:0000256" key="7">
    <source>
        <dbReference type="SAM" id="MobiDB-lite"/>
    </source>
</evidence>
<feature type="compositionally biased region" description="Polar residues" evidence="7">
    <location>
        <begin position="437"/>
        <end position="448"/>
    </location>
</feature>
<protein>
    <recommendedName>
        <fullName evidence="6">Protein SDA1</fullName>
    </recommendedName>
</protein>
<evidence type="ECO:0000256" key="1">
    <source>
        <dbReference type="ARBA" id="ARBA00005783"/>
    </source>
</evidence>
<dbReference type="Proteomes" id="UP000298061">
    <property type="component" value="Unassembled WGS sequence"/>
</dbReference>
<evidence type="ECO:0000256" key="5">
    <source>
        <dbReference type="ARBA" id="ARBA00023242"/>
    </source>
</evidence>
<evidence type="ECO:0000256" key="4">
    <source>
        <dbReference type="ARBA" id="ARBA00022927"/>
    </source>
</evidence>
<dbReference type="Pfam" id="PF05285">
    <property type="entry name" value="SDA1_dom"/>
    <property type="match status" value="1"/>
</dbReference>
<dbReference type="EMBL" id="SFCI01001017">
    <property type="protein sequence ID" value="TFY77045.1"/>
    <property type="molecule type" value="Genomic_DNA"/>
</dbReference>
<evidence type="ECO:0000256" key="3">
    <source>
        <dbReference type="ARBA" id="ARBA00022517"/>
    </source>
</evidence>
<feature type="region of interest" description="Disordered" evidence="7">
    <location>
        <begin position="75"/>
        <end position="102"/>
    </location>
</feature>
<feature type="compositionally biased region" description="Acidic residues" evidence="7">
    <location>
        <begin position="327"/>
        <end position="338"/>
    </location>
</feature>
<organism evidence="11 12">
    <name type="scientific">Hericium alpestre</name>
    <dbReference type="NCBI Taxonomy" id="135208"/>
    <lineage>
        <taxon>Eukaryota</taxon>
        <taxon>Fungi</taxon>
        <taxon>Dikarya</taxon>
        <taxon>Basidiomycota</taxon>
        <taxon>Agaricomycotina</taxon>
        <taxon>Agaricomycetes</taxon>
        <taxon>Russulales</taxon>
        <taxon>Hericiaceae</taxon>
        <taxon>Hericium</taxon>
    </lineage>
</organism>
<feature type="compositionally biased region" description="Basic residues" evidence="7">
    <location>
        <begin position="523"/>
        <end position="538"/>
    </location>
</feature>
<feature type="region of interest" description="Disordered" evidence="7">
    <location>
        <begin position="422"/>
        <end position="549"/>
    </location>
</feature>
<feature type="domain" description="SDA1 C-terminal" evidence="10">
    <location>
        <begin position="500"/>
        <end position="546"/>
    </location>
</feature>
<feature type="compositionally biased region" description="Acidic residues" evidence="7">
    <location>
        <begin position="356"/>
        <end position="374"/>
    </location>
</feature>
<evidence type="ECO:0000259" key="10">
    <source>
        <dbReference type="Pfam" id="PF21638"/>
    </source>
</evidence>
<feature type="compositionally biased region" description="Basic and acidic residues" evidence="7">
    <location>
        <begin position="467"/>
        <end position="488"/>
    </location>
</feature>
<feature type="domain" description="SDA1 middle" evidence="8">
    <location>
        <begin position="353"/>
        <end position="480"/>
    </location>
</feature>
<keyword evidence="2 6" id="KW-0813">Transport</keyword>
<dbReference type="Pfam" id="PF08158">
    <property type="entry name" value="SDA1_HEAT"/>
    <property type="match status" value="1"/>
</dbReference>
<feature type="region of interest" description="Disordered" evidence="7">
    <location>
        <begin position="1"/>
        <end position="26"/>
    </location>
</feature>
<feature type="region of interest" description="Disordered" evidence="7">
    <location>
        <begin position="276"/>
        <end position="297"/>
    </location>
</feature>
<keyword evidence="12" id="KW-1185">Reference proteome</keyword>
<dbReference type="InterPro" id="IPR007949">
    <property type="entry name" value="SDA1_MD"/>
</dbReference>
<dbReference type="GO" id="GO:0015031">
    <property type="term" value="P:protein transport"/>
    <property type="evidence" value="ECO:0007669"/>
    <property type="project" value="UniProtKB-KW"/>
</dbReference>
<proteinExistence type="inferred from homology"/>
<comment type="caution">
    <text evidence="11">The sequence shown here is derived from an EMBL/GenBank/DDBJ whole genome shotgun (WGS) entry which is preliminary data.</text>
</comment>
<accession>A0A4Y9ZR32</accession>
<dbReference type="InterPro" id="IPR048292">
    <property type="entry name" value="SDA1_C"/>
</dbReference>
<dbReference type="STRING" id="135208.A0A4Y9ZR32"/>
<evidence type="ECO:0000313" key="11">
    <source>
        <dbReference type="EMBL" id="TFY77045.1"/>
    </source>
</evidence>
<dbReference type="GO" id="GO:0000055">
    <property type="term" value="P:ribosomal large subunit export from nucleus"/>
    <property type="evidence" value="ECO:0007669"/>
    <property type="project" value="UniProtKB-UniRule"/>
</dbReference>
<evidence type="ECO:0000259" key="9">
    <source>
        <dbReference type="Pfam" id="PF08158"/>
    </source>
</evidence>
<sequence length="549" mass="60825">MVERGMDADVVGDKGKARSAGDEGSVKNGEEAVWAVIVTKELWTKGICDDDAEDSDDEDDNAMDIKALIHKRAVKQKTRSGDNKMRKTIKSDKKKKKRKASEISTNFPALQLLHDPQSFSEKLYDILNRYDKRFSLDHKILIMQLLSRAVGAHKLTVLGFYTYVMKYLTYHQLRVPSILACLVQSIHDFTPPDAVTPVIRKLAQEFIHPGVGSEVIAAGLNSVREICRRQPWAMEEDLLNDLIEYRKSRDKAVTRGARGLLQLFRDVNPGMLKRRERGKTASMDMAQGRQPAPFGHGEHAAVDIEGLAMLEDHLKALREEEGVVSGDENESDGWDGWDVESNSSDSSSDSGGWVDVESDGDDNIVVSDSDDEADADAKAAKRASVAPEPDRISTLATTKILTPADFAMLNDLRLKAASKAVEAGGGTSAKRKLSELQGAQKSSSSAADEQTAVVGEEDILGPRKKTKADYEERMASIAKGREGREKFGSMKGKKNRETVSSTTNREKKRNKPIMMIMGSQGVRGKKKQSLREKQRRLRAHIDKAKKSYH</sequence>
<dbReference type="Pfam" id="PF21638">
    <property type="entry name" value="SDA1_C"/>
    <property type="match status" value="1"/>
</dbReference>
<keyword evidence="4 6" id="KW-0653">Protein transport</keyword>